<organism evidence="1">
    <name type="scientific">viral metagenome</name>
    <dbReference type="NCBI Taxonomy" id="1070528"/>
    <lineage>
        <taxon>unclassified sequences</taxon>
        <taxon>metagenomes</taxon>
        <taxon>organismal metagenomes</taxon>
    </lineage>
</organism>
<accession>A0A6C0KIM0</accession>
<evidence type="ECO:0000313" key="1">
    <source>
        <dbReference type="EMBL" id="QHU16530.1"/>
    </source>
</evidence>
<sequence length="122" mass="14946">MKTKMNNNANNEKLHILMKKLEKEGMEKTILINKKYERLYLTQEIPMIHNDQEKASHIIFTLRKYYNIVCNKLLKRWNKQKEIEERRKYMNELEQLISDGSIEFEREMGRKMTCKEIRMIYG</sequence>
<name>A0A6C0KIM0_9ZZZZ</name>
<dbReference type="AlphaFoldDB" id="A0A6C0KIM0"/>
<proteinExistence type="predicted"/>
<reference evidence="1" key="1">
    <citation type="journal article" date="2020" name="Nature">
        <title>Giant virus diversity and host interactions through global metagenomics.</title>
        <authorList>
            <person name="Schulz F."/>
            <person name="Roux S."/>
            <person name="Paez-Espino D."/>
            <person name="Jungbluth S."/>
            <person name="Walsh D.A."/>
            <person name="Denef V.J."/>
            <person name="McMahon K.D."/>
            <person name="Konstantinidis K.T."/>
            <person name="Eloe-Fadrosh E.A."/>
            <person name="Kyrpides N.C."/>
            <person name="Woyke T."/>
        </authorList>
    </citation>
    <scope>NUCLEOTIDE SEQUENCE</scope>
    <source>
        <strain evidence="1">GVMAG-S-3300012000-53</strain>
    </source>
</reference>
<protein>
    <submittedName>
        <fullName evidence="1">Uncharacterized protein</fullName>
    </submittedName>
</protein>
<dbReference type="EMBL" id="MN740886">
    <property type="protein sequence ID" value="QHU16530.1"/>
    <property type="molecule type" value="Genomic_DNA"/>
</dbReference>